<keyword evidence="3 8" id="KW-0812">Transmembrane</keyword>
<evidence type="ECO:0000256" key="7">
    <source>
        <dbReference type="SAM" id="MobiDB-lite"/>
    </source>
</evidence>
<name>A0A6J1S1A9_FRAOC</name>
<dbReference type="AlphaFoldDB" id="A0A6J1S1A9"/>
<feature type="transmembrane region" description="Helical" evidence="8">
    <location>
        <begin position="469"/>
        <end position="492"/>
    </location>
</feature>
<keyword evidence="10" id="KW-1185">Reference proteome</keyword>
<proteinExistence type="predicted"/>
<keyword evidence="5 8" id="KW-1133">Transmembrane helix</keyword>
<feature type="transmembrane region" description="Helical" evidence="8">
    <location>
        <begin position="217"/>
        <end position="236"/>
    </location>
</feature>
<dbReference type="Proteomes" id="UP000504606">
    <property type="component" value="Unplaced"/>
</dbReference>
<dbReference type="PROSITE" id="PS50850">
    <property type="entry name" value="MFS"/>
    <property type="match status" value="1"/>
</dbReference>
<organism evidence="10 12">
    <name type="scientific">Frankliniella occidentalis</name>
    <name type="common">Western flower thrips</name>
    <name type="synonym">Euthrips occidentalis</name>
    <dbReference type="NCBI Taxonomy" id="133901"/>
    <lineage>
        <taxon>Eukaryota</taxon>
        <taxon>Metazoa</taxon>
        <taxon>Ecdysozoa</taxon>
        <taxon>Arthropoda</taxon>
        <taxon>Hexapoda</taxon>
        <taxon>Insecta</taxon>
        <taxon>Pterygota</taxon>
        <taxon>Neoptera</taxon>
        <taxon>Paraneoptera</taxon>
        <taxon>Thysanoptera</taxon>
        <taxon>Terebrantia</taxon>
        <taxon>Thripoidea</taxon>
        <taxon>Thripidae</taxon>
        <taxon>Frankliniella</taxon>
    </lineage>
</organism>
<feature type="compositionally biased region" description="Gly residues" evidence="7">
    <location>
        <begin position="1"/>
        <end position="10"/>
    </location>
</feature>
<dbReference type="GO" id="GO:0015293">
    <property type="term" value="F:symporter activity"/>
    <property type="evidence" value="ECO:0007669"/>
    <property type="project" value="UniProtKB-KW"/>
</dbReference>
<evidence type="ECO:0000259" key="9">
    <source>
        <dbReference type="PROSITE" id="PS50850"/>
    </source>
</evidence>
<dbReference type="InterPro" id="IPR050382">
    <property type="entry name" value="MFS_Na/Anion_cotransporter"/>
</dbReference>
<feature type="transmembrane region" description="Helical" evidence="8">
    <location>
        <begin position="242"/>
        <end position="261"/>
    </location>
</feature>
<accession>A0A6J1S1A9</accession>
<dbReference type="PANTHER" id="PTHR11662:SF399">
    <property type="entry name" value="FI19708P1-RELATED"/>
    <property type="match status" value="1"/>
</dbReference>
<keyword evidence="2" id="KW-0813">Transport</keyword>
<dbReference type="GeneID" id="113202545"/>
<evidence type="ECO:0000256" key="8">
    <source>
        <dbReference type="SAM" id="Phobius"/>
    </source>
</evidence>
<dbReference type="InterPro" id="IPR036259">
    <property type="entry name" value="MFS_trans_sf"/>
</dbReference>
<feature type="transmembrane region" description="Helical" evidence="8">
    <location>
        <begin position="156"/>
        <end position="174"/>
    </location>
</feature>
<evidence type="ECO:0000256" key="3">
    <source>
        <dbReference type="ARBA" id="ARBA00022692"/>
    </source>
</evidence>
<gene>
    <name evidence="11 12 13" type="primary">LOC113202545</name>
</gene>
<evidence type="ECO:0000313" key="13">
    <source>
        <dbReference type="RefSeq" id="XP_052129689.1"/>
    </source>
</evidence>
<evidence type="ECO:0000256" key="4">
    <source>
        <dbReference type="ARBA" id="ARBA00022847"/>
    </source>
</evidence>
<evidence type="ECO:0000256" key="6">
    <source>
        <dbReference type="ARBA" id="ARBA00023136"/>
    </source>
</evidence>
<evidence type="ECO:0000313" key="10">
    <source>
        <dbReference type="Proteomes" id="UP000504606"/>
    </source>
</evidence>
<dbReference type="PANTHER" id="PTHR11662">
    <property type="entry name" value="SOLUTE CARRIER FAMILY 17"/>
    <property type="match status" value="1"/>
</dbReference>
<feature type="transmembrane region" description="Helical" evidence="8">
    <location>
        <begin position="439"/>
        <end position="463"/>
    </location>
</feature>
<dbReference type="FunFam" id="1.20.1250.20:FF:000423">
    <property type="entry name" value="Putative inorganic phosphate cotransporter-like Protein"/>
    <property type="match status" value="1"/>
</dbReference>
<dbReference type="InterPro" id="IPR011701">
    <property type="entry name" value="MFS"/>
</dbReference>
<comment type="subcellular location">
    <subcellularLocation>
        <location evidence="1">Membrane</location>
        <topology evidence="1">Multi-pass membrane protein</topology>
    </subcellularLocation>
</comment>
<sequence length="527" mass="58713">MTGKLLGPGSGSKQKPSSDAQSSDDDERTMPEEKLLLNDPKNLHVFSAHSLQSKGWSGWYKCHQRLPNWMPQRFVICVLAHFGFIFLYIMRSNMSLAIVRMTTPYSLLETDHLISQVDYDWSMKEQGIILGSFFFGYILTQIPGGYLAVRYGGRMVFGLGVGFAAISSLLTPLFGHYLGFYGFVLARALCGICEGVTYPAIHAMWSHWAPPKERTTLVSGAFAGAYLGAAISFTASSRDASWEWLFLSAGLYSFIWTLLWFTWGNEYPEIDEVISEYELNYLTETVGAQQYTQNPSIPWMKILLSYRVWAICVCHFAANWGFYTILTELPTFMRHALHFHEGSLGNIAALPFLGMGITAAFGGYLVDNTLLRCLNVTYTRKVTIALTFLAQMMFFFYAGKATEGYEFMICICGALFFGGLSWAGFGANHLDIAPDYASILLGITNTAGTIPGIISPIVTGYLVENKEELASWSPVFLLSGYVYLVAGIYYIVFGTGERQDWADANEAVKLNSERKQSKINDVESASD</sequence>
<dbReference type="Gene3D" id="1.20.1250.20">
    <property type="entry name" value="MFS general substrate transporter like domains"/>
    <property type="match status" value="2"/>
</dbReference>
<dbReference type="KEGG" id="foc:113202545"/>
<dbReference type="RefSeq" id="XP_026272600.1">
    <property type="nucleotide sequence ID" value="XM_026416815.2"/>
</dbReference>
<feature type="region of interest" description="Disordered" evidence="7">
    <location>
        <begin position="1"/>
        <end position="30"/>
    </location>
</feature>
<evidence type="ECO:0000256" key="2">
    <source>
        <dbReference type="ARBA" id="ARBA00022448"/>
    </source>
</evidence>
<feature type="transmembrane region" description="Helical" evidence="8">
    <location>
        <begin position="306"/>
        <end position="326"/>
    </location>
</feature>
<dbReference type="Pfam" id="PF07690">
    <property type="entry name" value="MFS_1"/>
    <property type="match status" value="1"/>
</dbReference>
<feature type="transmembrane region" description="Helical" evidence="8">
    <location>
        <begin position="346"/>
        <end position="366"/>
    </location>
</feature>
<feature type="transmembrane region" description="Helical" evidence="8">
    <location>
        <begin position="405"/>
        <end position="427"/>
    </location>
</feature>
<feature type="transmembrane region" description="Helical" evidence="8">
    <location>
        <begin position="378"/>
        <end position="399"/>
    </location>
</feature>
<protein>
    <submittedName>
        <fullName evidence="11 12">Sialin isoform X1</fullName>
    </submittedName>
</protein>
<dbReference type="GO" id="GO:0006820">
    <property type="term" value="P:monoatomic anion transport"/>
    <property type="evidence" value="ECO:0007669"/>
    <property type="project" value="TreeGrafter"/>
</dbReference>
<dbReference type="FunFam" id="1.20.1250.20:FF:000003">
    <property type="entry name" value="Solute carrier family 17 member 3"/>
    <property type="match status" value="1"/>
</dbReference>
<feature type="transmembrane region" description="Helical" evidence="8">
    <location>
        <begin position="180"/>
        <end position="205"/>
    </location>
</feature>
<dbReference type="GO" id="GO:0016020">
    <property type="term" value="C:membrane"/>
    <property type="evidence" value="ECO:0007669"/>
    <property type="project" value="UniProtKB-SubCell"/>
</dbReference>
<dbReference type="OrthoDB" id="2985014at2759"/>
<feature type="domain" description="Major facilitator superfamily (MFS) profile" evidence="9">
    <location>
        <begin position="76"/>
        <end position="498"/>
    </location>
</feature>
<keyword evidence="4" id="KW-0769">Symport</keyword>
<keyword evidence="6 8" id="KW-0472">Membrane</keyword>
<dbReference type="InterPro" id="IPR020846">
    <property type="entry name" value="MFS_dom"/>
</dbReference>
<feature type="transmembrane region" description="Helical" evidence="8">
    <location>
        <begin position="74"/>
        <end position="91"/>
    </location>
</feature>
<evidence type="ECO:0000256" key="1">
    <source>
        <dbReference type="ARBA" id="ARBA00004141"/>
    </source>
</evidence>
<evidence type="ECO:0000313" key="12">
    <source>
        <dbReference type="RefSeq" id="XP_026272601.1"/>
    </source>
</evidence>
<dbReference type="SUPFAM" id="SSF103473">
    <property type="entry name" value="MFS general substrate transporter"/>
    <property type="match status" value="1"/>
</dbReference>
<dbReference type="RefSeq" id="XP_026272601.1">
    <property type="nucleotide sequence ID" value="XM_026416816.2"/>
</dbReference>
<evidence type="ECO:0000256" key="5">
    <source>
        <dbReference type="ARBA" id="ARBA00022989"/>
    </source>
</evidence>
<dbReference type="CDD" id="cd17318">
    <property type="entry name" value="MFS_SLC17"/>
    <property type="match status" value="1"/>
</dbReference>
<evidence type="ECO:0000313" key="11">
    <source>
        <dbReference type="RefSeq" id="XP_026272600.1"/>
    </source>
</evidence>
<dbReference type="RefSeq" id="XP_052129689.1">
    <property type="nucleotide sequence ID" value="XM_052273729.1"/>
</dbReference>
<reference evidence="11 12" key="1">
    <citation type="submission" date="2025-04" db="UniProtKB">
        <authorList>
            <consortium name="RefSeq"/>
        </authorList>
    </citation>
    <scope>IDENTIFICATION</scope>
    <source>
        <tissue evidence="11 12">Whole organism</tissue>
    </source>
</reference>
<feature type="transmembrane region" description="Helical" evidence="8">
    <location>
        <begin position="128"/>
        <end position="149"/>
    </location>
</feature>